<keyword evidence="4" id="KW-1185">Reference proteome</keyword>
<dbReference type="OrthoDB" id="439917at2759"/>
<dbReference type="Gene3D" id="3.20.20.80">
    <property type="entry name" value="Glycosidases"/>
    <property type="match status" value="1"/>
</dbReference>
<organism evidence="3 4">
    <name type="scientific">Clytia hemisphaerica</name>
    <dbReference type="NCBI Taxonomy" id="252671"/>
    <lineage>
        <taxon>Eukaryota</taxon>
        <taxon>Metazoa</taxon>
        <taxon>Cnidaria</taxon>
        <taxon>Hydrozoa</taxon>
        <taxon>Hydroidolina</taxon>
        <taxon>Leptothecata</taxon>
        <taxon>Obeliida</taxon>
        <taxon>Clytiidae</taxon>
        <taxon>Clytia</taxon>
    </lineage>
</organism>
<feature type="domain" description="Chitin-binding type-2" evidence="2">
    <location>
        <begin position="124"/>
        <end position="182"/>
    </location>
</feature>
<dbReference type="PROSITE" id="PS50940">
    <property type="entry name" value="CHIT_BIND_II"/>
    <property type="match status" value="2"/>
</dbReference>
<dbReference type="GeneID" id="136821030"/>
<dbReference type="AlphaFoldDB" id="A0A7M5XMB7"/>
<feature type="domain" description="Chitin-binding type-2" evidence="2">
    <location>
        <begin position="198"/>
        <end position="256"/>
    </location>
</feature>
<sequence length="564" mass="62684">MKLTIVVLCLVMAGVTYAGNQANYCQPPSCYKRFPPYANQLCFNLHGHRRAVGYYRYPFSPHLFFYCNKFGVNSGTQQCPAGLWFSEKCVQCLKPYDAVNNVCSKSSGDGSGQSTNTDANCAPEGFCKHKADGLYALNSYSPKFFSCVQWRATQCQSCPAGLYFSQKCQVCLEEVHLSTCPPRGDNSPASKPPKCASNDLCEWKTAGYYAFSENANLFFYCNENYQNVGCQRCPANLVYNQACAQCLPKDQQKCDVPSKPSKPAETNFCAPEGFCKQHSIKHKPLTFLFAVEGDASSFFSCNQLKEATQCLSCPAGLVFNEVCQGCRQFKTNDAKQCNAVKPDDGKPKTDEELNKFRCPDFFCQNRPVGNHETGAGEETFITCSPGNQCIKRWCPSGTVYSKACDACTYSYINFANQKLCKPTTAPSSQAAKCRDEDFCKKGGKPGPNQPPSHFYEQPYVFYECAAKVCYRKACQTTLVYNDNIKGCDYAPNPKSTCKVTGFCNGLANGGYAPPKAAHEGNNVWYQCFTHPTHVECVRNTCPGEQVYQAFNNQCVAPSYYNYHW</sequence>
<protein>
    <recommendedName>
        <fullName evidence="2">Chitin-binding type-2 domain-containing protein</fullName>
    </recommendedName>
</protein>
<evidence type="ECO:0000313" key="4">
    <source>
        <dbReference type="Proteomes" id="UP000594262"/>
    </source>
</evidence>
<dbReference type="SUPFAM" id="SSF57625">
    <property type="entry name" value="Invertebrate chitin-binding proteins"/>
    <property type="match status" value="4"/>
</dbReference>
<dbReference type="GO" id="GO:0005576">
    <property type="term" value="C:extracellular region"/>
    <property type="evidence" value="ECO:0007669"/>
    <property type="project" value="InterPro"/>
</dbReference>
<name>A0A7M5XMB7_9CNID</name>
<dbReference type="EnsemblMetazoa" id="CLYHEMT024570.10">
    <property type="protein sequence ID" value="CLYHEMP024570.10"/>
    <property type="gene ID" value="CLYHEMG024570"/>
</dbReference>
<evidence type="ECO:0000313" key="3">
    <source>
        <dbReference type="EnsemblMetazoa" id="CLYHEMP024570.10"/>
    </source>
</evidence>
<evidence type="ECO:0000259" key="2">
    <source>
        <dbReference type="PROSITE" id="PS50940"/>
    </source>
</evidence>
<dbReference type="SMART" id="SM00494">
    <property type="entry name" value="ChtBD2"/>
    <property type="match status" value="6"/>
</dbReference>
<keyword evidence="1" id="KW-0732">Signal</keyword>
<proteinExistence type="predicted"/>
<dbReference type="RefSeq" id="XP_066933370.1">
    <property type="nucleotide sequence ID" value="XM_067077269.1"/>
</dbReference>
<dbReference type="InterPro" id="IPR036508">
    <property type="entry name" value="Chitin-bd_dom_sf"/>
</dbReference>
<dbReference type="Proteomes" id="UP000594262">
    <property type="component" value="Unplaced"/>
</dbReference>
<reference evidence="3" key="1">
    <citation type="submission" date="2021-01" db="UniProtKB">
        <authorList>
            <consortium name="EnsemblMetazoa"/>
        </authorList>
    </citation>
    <scope>IDENTIFICATION</scope>
</reference>
<feature type="signal peptide" evidence="1">
    <location>
        <begin position="1"/>
        <end position="18"/>
    </location>
</feature>
<dbReference type="GO" id="GO:0008061">
    <property type="term" value="F:chitin binding"/>
    <property type="evidence" value="ECO:0007669"/>
    <property type="project" value="InterPro"/>
</dbReference>
<feature type="chain" id="PRO_5029549744" description="Chitin-binding type-2 domain-containing protein" evidence="1">
    <location>
        <begin position="19"/>
        <end position="564"/>
    </location>
</feature>
<accession>A0A7M5XMB7</accession>
<dbReference type="Pfam" id="PF01607">
    <property type="entry name" value="CBM_14"/>
    <property type="match status" value="1"/>
</dbReference>
<evidence type="ECO:0000256" key="1">
    <source>
        <dbReference type="SAM" id="SignalP"/>
    </source>
</evidence>
<dbReference type="InterPro" id="IPR002557">
    <property type="entry name" value="Chitin-bd_dom"/>
</dbReference>